<dbReference type="PANTHER" id="PTHR32089">
    <property type="entry name" value="METHYL-ACCEPTING CHEMOTAXIS PROTEIN MCPB"/>
    <property type="match status" value="1"/>
</dbReference>
<dbReference type="PANTHER" id="PTHR32089:SF112">
    <property type="entry name" value="LYSOZYME-LIKE PROTEIN-RELATED"/>
    <property type="match status" value="1"/>
</dbReference>
<evidence type="ECO:0000259" key="9">
    <source>
        <dbReference type="PROSITE" id="PS50192"/>
    </source>
</evidence>
<keyword evidence="3 5" id="KW-0807">Transducer</keyword>
<dbReference type="Pfam" id="PF22673">
    <property type="entry name" value="MCP-like_PDC_1"/>
    <property type="match status" value="1"/>
</dbReference>
<dbReference type="Pfam" id="PF00015">
    <property type="entry name" value="MCPsignal"/>
    <property type="match status" value="1"/>
</dbReference>
<dbReference type="PROSITE" id="PS50192">
    <property type="entry name" value="T_SNARE"/>
    <property type="match status" value="1"/>
</dbReference>
<evidence type="ECO:0000256" key="7">
    <source>
        <dbReference type="SAM" id="Phobius"/>
    </source>
</evidence>
<reference evidence="11 12" key="1">
    <citation type="submission" date="2018-08" db="EMBL/GenBank/DDBJ databases">
        <authorList>
            <person name="Khan S.A."/>
        </authorList>
    </citation>
    <scope>NUCLEOTIDE SEQUENCE [LARGE SCALE GENOMIC DNA]</scope>
    <source>
        <strain evidence="11 12">GTF-13</strain>
    </source>
</reference>
<feature type="transmembrane region" description="Helical" evidence="7">
    <location>
        <begin position="385"/>
        <end position="406"/>
    </location>
</feature>
<keyword evidence="7" id="KW-0812">Transmembrane</keyword>
<comment type="subcellular location">
    <subcellularLocation>
        <location evidence="1">Cell inner membrane</location>
        <topology evidence="1">Multi-pass membrane protein</topology>
    </subcellularLocation>
</comment>
<dbReference type="PROSITE" id="PS50111">
    <property type="entry name" value="CHEMOTAXIS_TRANSDUC_2"/>
    <property type="match status" value="1"/>
</dbReference>
<dbReference type="GO" id="GO:0004888">
    <property type="term" value="F:transmembrane signaling receptor activity"/>
    <property type="evidence" value="ECO:0007669"/>
    <property type="project" value="InterPro"/>
</dbReference>
<dbReference type="InterPro" id="IPR000727">
    <property type="entry name" value="T_SNARE_dom"/>
</dbReference>
<dbReference type="AlphaFoldDB" id="A0A3P3VN93"/>
<dbReference type="SUPFAM" id="SSF58104">
    <property type="entry name" value="Methyl-accepting chemotaxis protein (MCP) signaling domain"/>
    <property type="match status" value="1"/>
</dbReference>
<feature type="domain" description="T-SNARE coiled-coil homology" evidence="9">
    <location>
        <begin position="653"/>
        <end position="715"/>
    </location>
</feature>
<keyword evidence="2" id="KW-1003">Cell membrane</keyword>
<dbReference type="InterPro" id="IPR004090">
    <property type="entry name" value="Chemotax_Me-accpt_rcpt"/>
</dbReference>
<evidence type="ECO:0000256" key="6">
    <source>
        <dbReference type="SAM" id="Coils"/>
    </source>
</evidence>
<name>A0A3P3VN93_9GAMM</name>
<dbReference type="InterPro" id="IPR003660">
    <property type="entry name" value="HAMP_dom"/>
</dbReference>
<comment type="caution">
    <text evidence="11">The sequence shown here is derived from an EMBL/GenBank/DDBJ whole genome shotgun (WGS) entry which is preliminary data.</text>
</comment>
<dbReference type="GO" id="GO:0006935">
    <property type="term" value="P:chemotaxis"/>
    <property type="evidence" value="ECO:0007669"/>
    <property type="project" value="InterPro"/>
</dbReference>
<evidence type="ECO:0000313" key="11">
    <source>
        <dbReference type="EMBL" id="RRJ83179.1"/>
    </source>
</evidence>
<dbReference type="Proteomes" id="UP000280792">
    <property type="component" value="Unassembled WGS sequence"/>
</dbReference>
<dbReference type="GO" id="GO:0007165">
    <property type="term" value="P:signal transduction"/>
    <property type="evidence" value="ECO:0007669"/>
    <property type="project" value="UniProtKB-KW"/>
</dbReference>
<evidence type="ECO:0000259" key="10">
    <source>
        <dbReference type="PROSITE" id="PS50885"/>
    </source>
</evidence>
<sequence length="738" mass="79790">MARRFLLARVMAAYSRLCYEEGAMGSWSIQWKITIATGLCLLVTTAAVMGYSIHAANQSREFVYQESRAVSDEMVQSQLRATLSNQARAVKESFEEAYYRADMLASNLLSFRKTAEDTFMDSTDLREGINLVLQRALTQYTNFLGIYLVFEKDALDGQDSSFIEDAERGANETGRISVYWARDPEKGVISEAMDEEMLADNSIDDQGNAQNEWYECSRRTQTVCVMEPYEDEVDGKSLFMTSLSVPLLQDGKLLGVLGIDIALTEVAQLVKALDQELFDGQGRIIIVGSRGILAGYDEQPELAGIKIENALEPALAARISGLQSAGRVEIRLSEDGTSVEAFSPVSVGHTDKNWGVFIEVPQTAVYASANALETKLVERGKNSTLVGVLVALVIAALALLLIWLAARQLVRPLQGVARRLQDIASGEGDLTRRLDVASQDEVGELSRNFNLFMDKLQGIIGDVVTSVEQVRGTADRAARVSDHTSQGVMGQLGEVDLVATASEEMTATAHDVAENAARGAESAREADEAAAEGKHVVAQTTETIEKLAQELEQSMAVVERLAADSDNINKILGVIQGIAEQTNLLALNAAIEAARAGEQGRGFAVVADEVRSLARRTHDSTEEIQALISQLQAGTREVVEAITAGNASAGVSVKQVQQAVSSLERITQSVSIINDMNLQIASAAEQQSAVAEEINRNMASIRMASQDVSEQASESARISGELTGLADQQQALVGQFRI</sequence>
<keyword evidence="7" id="KW-0472">Membrane</keyword>
<feature type="coiled-coil region" evidence="6">
    <location>
        <begin position="537"/>
        <end position="564"/>
    </location>
</feature>
<dbReference type="CDD" id="cd12913">
    <property type="entry name" value="PDC1_MCP_like"/>
    <property type="match status" value="1"/>
</dbReference>
<dbReference type="SMART" id="SM00283">
    <property type="entry name" value="MA"/>
    <property type="match status" value="1"/>
</dbReference>
<keyword evidence="12" id="KW-1185">Reference proteome</keyword>
<reference evidence="11 12" key="2">
    <citation type="submission" date="2018-12" db="EMBL/GenBank/DDBJ databases">
        <title>Simiduia agarivorans gen. nov., sp. nov., a marine, agarolytic bacterium isolated from shallow coastal water from Keelung, Taiwan.</title>
        <authorList>
            <person name="Shieh W.Y."/>
        </authorList>
    </citation>
    <scope>NUCLEOTIDE SEQUENCE [LARGE SCALE GENOMIC DNA]</scope>
    <source>
        <strain evidence="11 12">GTF-13</strain>
    </source>
</reference>
<feature type="domain" description="HAMP" evidence="10">
    <location>
        <begin position="407"/>
        <end position="461"/>
    </location>
</feature>
<protein>
    <submittedName>
        <fullName evidence="11">Methyl-accepting chemotaxis protein</fullName>
    </submittedName>
</protein>
<evidence type="ECO:0000256" key="5">
    <source>
        <dbReference type="PROSITE-ProRule" id="PRU00284"/>
    </source>
</evidence>
<organism evidence="11 12">
    <name type="scientific">Aestuariirhabdus litorea</name>
    <dbReference type="NCBI Taxonomy" id="2528527"/>
    <lineage>
        <taxon>Bacteria</taxon>
        <taxon>Pseudomonadati</taxon>
        <taxon>Pseudomonadota</taxon>
        <taxon>Gammaproteobacteria</taxon>
        <taxon>Oceanospirillales</taxon>
        <taxon>Aestuariirhabdaceae</taxon>
        <taxon>Aestuariirhabdus</taxon>
    </lineage>
</organism>
<evidence type="ECO:0000259" key="8">
    <source>
        <dbReference type="PROSITE" id="PS50111"/>
    </source>
</evidence>
<evidence type="ECO:0000313" key="12">
    <source>
        <dbReference type="Proteomes" id="UP000280792"/>
    </source>
</evidence>
<dbReference type="Pfam" id="PF00672">
    <property type="entry name" value="HAMP"/>
    <property type="match status" value="1"/>
</dbReference>
<dbReference type="CDD" id="cd11386">
    <property type="entry name" value="MCP_signal"/>
    <property type="match status" value="1"/>
</dbReference>
<evidence type="ECO:0000256" key="2">
    <source>
        <dbReference type="ARBA" id="ARBA00022519"/>
    </source>
</evidence>
<keyword evidence="2" id="KW-0997">Cell inner membrane</keyword>
<evidence type="ECO:0000256" key="3">
    <source>
        <dbReference type="ARBA" id="ARBA00023224"/>
    </source>
</evidence>
<dbReference type="Gene3D" id="1.10.287.950">
    <property type="entry name" value="Methyl-accepting chemotaxis protein"/>
    <property type="match status" value="1"/>
</dbReference>
<evidence type="ECO:0000256" key="4">
    <source>
        <dbReference type="ARBA" id="ARBA00029447"/>
    </source>
</evidence>
<feature type="transmembrane region" description="Helical" evidence="7">
    <location>
        <begin position="34"/>
        <end position="53"/>
    </location>
</feature>
<dbReference type="SMART" id="SM00304">
    <property type="entry name" value="HAMP"/>
    <property type="match status" value="1"/>
</dbReference>
<dbReference type="GO" id="GO:0005886">
    <property type="term" value="C:plasma membrane"/>
    <property type="evidence" value="ECO:0007669"/>
    <property type="project" value="UniProtKB-SubCell"/>
</dbReference>
<proteinExistence type="inferred from homology"/>
<dbReference type="PRINTS" id="PR00260">
    <property type="entry name" value="CHEMTRNSDUCR"/>
</dbReference>
<accession>A0A3P3VN93</accession>
<dbReference type="InterPro" id="IPR004089">
    <property type="entry name" value="MCPsignal_dom"/>
</dbReference>
<dbReference type="PROSITE" id="PS50885">
    <property type="entry name" value="HAMP"/>
    <property type="match status" value="1"/>
</dbReference>
<dbReference type="CDD" id="cd06225">
    <property type="entry name" value="HAMP"/>
    <property type="match status" value="1"/>
</dbReference>
<feature type="domain" description="Methyl-accepting transducer" evidence="8">
    <location>
        <begin position="466"/>
        <end position="702"/>
    </location>
</feature>
<dbReference type="EMBL" id="QWEZ01000002">
    <property type="protein sequence ID" value="RRJ83179.1"/>
    <property type="molecule type" value="Genomic_DNA"/>
</dbReference>
<keyword evidence="6" id="KW-0175">Coiled coil</keyword>
<dbReference type="Gene3D" id="3.30.450.20">
    <property type="entry name" value="PAS domain"/>
    <property type="match status" value="1"/>
</dbReference>
<comment type="similarity">
    <text evidence="4">Belongs to the methyl-accepting chemotaxis (MCP) protein family.</text>
</comment>
<gene>
    <name evidence="11" type="ORF">D0544_15200</name>
</gene>
<keyword evidence="7" id="KW-1133">Transmembrane helix</keyword>
<evidence type="ECO:0000256" key="1">
    <source>
        <dbReference type="ARBA" id="ARBA00004429"/>
    </source>
</evidence>
<dbReference type="FunFam" id="1.10.287.950:FF:000001">
    <property type="entry name" value="Methyl-accepting chemotaxis sensory transducer"/>
    <property type="match status" value="1"/>
</dbReference>